<keyword evidence="1" id="KW-0812">Transmembrane</keyword>
<dbReference type="AlphaFoldDB" id="A0A0A0J7S7"/>
<dbReference type="Proteomes" id="UP000030002">
    <property type="component" value="Unassembled WGS sequence"/>
</dbReference>
<evidence type="ECO:0000313" key="3">
    <source>
        <dbReference type="Proteomes" id="UP000030002"/>
    </source>
</evidence>
<reference evidence="2 3" key="1">
    <citation type="submission" date="2013-08" db="EMBL/GenBank/DDBJ databases">
        <title>The genome sequence of Knoellia sinensis.</title>
        <authorList>
            <person name="Zhu W."/>
            <person name="Wang G."/>
        </authorList>
    </citation>
    <scope>NUCLEOTIDE SEQUENCE [LARGE SCALE GENOMIC DNA]</scope>
    <source>
        <strain evidence="2 3">KCTC 19936</strain>
    </source>
</reference>
<dbReference type="EMBL" id="AVPJ01000005">
    <property type="protein sequence ID" value="KGN32829.1"/>
    <property type="molecule type" value="Genomic_DNA"/>
</dbReference>
<organism evidence="2 3">
    <name type="scientific">Knoellia sinensis KCTC 19936</name>
    <dbReference type="NCBI Taxonomy" id="1385520"/>
    <lineage>
        <taxon>Bacteria</taxon>
        <taxon>Bacillati</taxon>
        <taxon>Actinomycetota</taxon>
        <taxon>Actinomycetes</taxon>
        <taxon>Micrococcales</taxon>
        <taxon>Intrasporangiaceae</taxon>
        <taxon>Knoellia</taxon>
    </lineage>
</organism>
<evidence type="ECO:0000313" key="2">
    <source>
        <dbReference type="EMBL" id="KGN32829.1"/>
    </source>
</evidence>
<sequence length="131" mass="13203">MSTAGSRTGRAWPLLIGGGALFFGLALMVAGVFGGFVPIPGVTTGPARPPCTSLPSATEVEAALSEHADVTRSLQRAVPGARVTVVKPCDGAEAGRGMASISVPDGDAAEDVSHWLGTNDGYGVPVEVTTR</sequence>
<proteinExistence type="predicted"/>
<dbReference type="STRING" id="1385520.N802_15660"/>
<dbReference type="OrthoDB" id="2972976at2"/>
<comment type="caution">
    <text evidence="2">The sequence shown here is derived from an EMBL/GenBank/DDBJ whole genome shotgun (WGS) entry which is preliminary data.</text>
</comment>
<evidence type="ECO:0000256" key="1">
    <source>
        <dbReference type="SAM" id="Phobius"/>
    </source>
</evidence>
<protein>
    <submittedName>
        <fullName evidence="2">Uncharacterized protein</fullName>
    </submittedName>
</protein>
<feature type="transmembrane region" description="Helical" evidence="1">
    <location>
        <begin position="12"/>
        <end position="37"/>
    </location>
</feature>
<gene>
    <name evidence="2" type="ORF">N802_15660</name>
</gene>
<keyword evidence="1" id="KW-1133">Transmembrane helix</keyword>
<accession>A0A0A0J7S7</accession>
<keyword evidence="1" id="KW-0472">Membrane</keyword>
<keyword evidence="3" id="KW-1185">Reference proteome</keyword>
<dbReference type="RefSeq" id="WP_035914652.1">
    <property type="nucleotide sequence ID" value="NZ_AVPJ01000005.1"/>
</dbReference>
<name>A0A0A0J7S7_9MICO</name>